<evidence type="ECO:0000256" key="1">
    <source>
        <dbReference type="SAM" id="MobiDB-lite"/>
    </source>
</evidence>
<name>A0A8H5CRL6_9AGAR</name>
<dbReference type="Proteomes" id="UP000559256">
    <property type="component" value="Unassembled WGS sequence"/>
</dbReference>
<sequence length="123" mass="13757">MFKAPVEATIAKPATGGIGDQGPNRRRRKAQMETTVENLLDLLEHCNTTSEESKRATEVSGAKEARRLALETGGKDEVVDEDDELKCTVTTLVEENYKFTKEMRGLDEKIVSLKQSEWAGWEN</sequence>
<dbReference type="AlphaFoldDB" id="A0A8H5CRL6"/>
<feature type="region of interest" description="Disordered" evidence="1">
    <location>
        <begin position="1"/>
        <end position="30"/>
    </location>
</feature>
<comment type="caution">
    <text evidence="2">The sequence shown here is derived from an EMBL/GenBank/DDBJ whole genome shotgun (WGS) entry which is preliminary data.</text>
</comment>
<dbReference type="EMBL" id="JAACJM010000101">
    <property type="protein sequence ID" value="KAF5346575.1"/>
    <property type="molecule type" value="Genomic_DNA"/>
</dbReference>
<organism evidence="2 3">
    <name type="scientific">Tetrapyrgos nigripes</name>
    <dbReference type="NCBI Taxonomy" id="182062"/>
    <lineage>
        <taxon>Eukaryota</taxon>
        <taxon>Fungi</taxon>
        <taxon>Dikarya</taxon>
        <taxon>Basidiomycota</taxon>
        <taxon>Agaricomycotina</taxon>
        <taxon>Agaricomycetes</taxon>
        <taxon>Agaricomycetidae</taxon>
        <taxon>Agaricales</taxon>
        <taxon>Marasmiineae</taxon>
        <taxon>Marasmiaceae</taxon>
        <taxon>Tetrapyrgos</taxon>
    </lineage>
</organism>
<evidence type="ECO:0000313" key="2">
    <source>
        <dbReference type="EMBL" id="KAF5346575.1"/>
    </source>
</evidence>
<accession>A0A8H5CRL6</accession>
<reference evidence="2 3" key="1">
    <citation type="journal article" date="2020" name="ISME J.">
        <title>Uncovering the hidden diversity of litter-decomposition mechanisms in mushroom-forming fungi.</title>
        <authorList>
            <person name="Floudas D."/>
            <person name="Bentzer J."/>
            <person name="Ahren D."/>
            <person name="Johansson T."/>
            <person name="Persson P."/>
            <person name="Tunlid A."/>
        </authorList>
    </citation>
    <scope>NUCLEOTIDE SEQUENCE [LARGE SCALE GENOMIC DNA]</scope>
    <source>
        <strain evidence="2 3">CBS 291.85</strain>
    </source>
</reference>
<gene>
    <name evidence="2" type="ORF">D9758_013475</name>
</gene>
<proteinExistence type="predicted"/>
<keyword evidence="3" id="KW-1185">Reference proteome</keyword>
<protein>
    <submittedName>
        <fullName evidence="2">Uncharacterized protein</fullName>
    </submittedName>
</protein>
<evidence type="ECO:0000313" key="3">
    <source>
        <dbReference type="Proteomes" id="UP000559256"/>
    </source>
</evidence>